<keyword evidence="1" id="KW-0732">Signal</keyword>
<dbReference type="RefSeq" id="WP_146962485.1">
    <property type="nucleotide sequence ID" value="NZ_CP042467.1"/>
</dbReference>
<dbReference type="EMBL" id="CP042467">
    <property type="protein sequence ID" value="QED29252.1"/>
    <property type="molecule type" value="Genomic_DNA"/>
</dbReference>
<dbReference type="PROSITE" id="PS51257">
    <property type="entry name" value="PROKAR_LIPOPROTEIN"/>
    <property type="match status" value="1"/>
</dbReference>
<feature type="chain" id="PRO_5022876942" description="Lipoprotein" evidence="1">
    <location>
        <begin position="23"/>
        <end position="94"/>
    </location>
</feature>
<feature type="signal peptide" evidence="1">
    <location>
        <begin position="1"/>
        <end position="22"/>
    </location>
</feature>
<organism evidence="2 3">
    <name type="scientific">Microvenator marinus</name>
    <dbReference type="NCBI Taxonomy" id="2600177"/>
    <lineage>
        <taxon>Bacteria</taxon>
        <taxon>Deltaproteobacteria</taxon>
        <taxon>Bradymonadales</taxon>
        <taxon>Microvenatoraceae</taxon>
        <taxon>Microvenator</taxon>
    </lineage>
</organism>
<gene>
    <name evidence="2" type="ORF">FRD01_18835</name>
</gene>
<evidence type="ECO:0000313" key="2">
    <source>
        <dbReference type="EMBL" id="QED29252.1"/>
    </source>
</evidence>
<dbReference type="AlphaFoldDB" id="A0A5B8XTL9"/>
<reference evidence="2 3" key="1">
    <citation type="submission" date="2019-08" db="EMBL/GenBank/DDBJ databases">
        <authorList>
            <person name="Liang Q."/>
        </authorList>
    </citation>
    <scope>NUCLEOTIDE SEQUENCE [LARGE SCALE GENOMIC DNA]</scope>
    <source>
        <strain evidence="2 3">V1718</strain>
    </source>
</reference>
<evidence type="ECO:0000313" key="3">
    <source>
        <dbReference type="Proteomes" id="UP000321595"/>
    </source>
</evidence>
<accession>A0A5B8XTL9</accession>
<evidence type="ECO:0008006" key="4">
    <source>
        <dbReference type="Google" id="ProtNLM"/>
    </source>
</evidence>
<protein>
    <recommendedName>
        <fullName evidence="4">Lipoprotein</fullName>
    </recommendedName>
</protein>
<dbReference type="Proteomes" id="UP000321595">
    <property type="component" value="Chromosome"/>
</dbReference>
<keyword evidence="3" id="KW-1185">Reference proteome</keyword>
<proteinExistence type="predicted"/>
<name>A0A5B8XTL9_9DELT</name>
<evidence type="ECO:0000256" key="1">
    <source>
        <dbReference type="SAM" id="SignalP"/>
    </source>
</evidence>
<dbReference type="KEGG" id="bbae:FRD01_18835"/>
<sequence>MKFISLLIALTALLLSSGCAPDASKVCSHLSEVYKGNVDPPGYLSEQARCIEHFEMRKKQYGVNSYRREVECILGSTRVFDVKDCTEKENKKMK</sequence>